<feature type="region of interest" description="Disordered" evidence="1">
    <location>
        <begin position="132"/>
        <end position="202"/>
    </location>
</feature>
<proteinExistence type="predicted"/>
<organism evidence="2 3">
    <name type="scientific">Coemansia reversa (strain ATCC 12441 / NRRL 1564)</name>
    <dbReference type="NCBI Taxonomy" id="763665"/>
    <lineage>
        <taxon>Eukaryota</taxon>
        <taxon>Fungi</taxon>
        <taxon>Fungi incertae sedis</taxon>
        <taxon>Zoopagomycota</taxon>
        <taxon>Kickxellomycotina</taxon>
        <taxon>Kickxellomycetes</taxon>
        <taxon>Kickxellales</taxon>
        <taxon>Kickxellaceae</taxon>
        <taxon>Coemansia</taxon>
    </lineage>
</organism>
<reference evidence="2 3" key="1">
    <citation type="journal article" date="2015" name="Genome Biol. Evol.">
        <title>Phylogenomic analyses indicate that early fungi evolved digesting cell walls of algal ancestors of land plants.</title>
        <authorList>
            <person name="Chang Y."/>
            <person name="Wang S."/>
            <person name="Sekimoto S."/>
            <person name="Aerts A.L."/>
            <person name="Choi C."/>
            <person name="Clum A."/>
            <person name="LaButti K.M."/>
            <person name="Lindquist E.A."/>
            <person name="Yee Ngan C."/>
            <person name="Ohm R.A."/>
            <person name="Salamov A.A."/>
            <person name="Grigoriev I.V."/>
            <person name="Spatafora J.W."/>
            <person name="Berbee M.L."/>
        </authorList>
    </citation>
    <scope>NUCLEOTIDE SEQUENCE [LARGE SCALE GENOMIC DNA]</scope>
    <source>
        <strain evidence="2 3">NRRL 1564</strain>
    </source>
</reference>
<feature type="compositionally biased region" description="Polar residues" evidence="1">
    <location>
        <begin position="162"/>
        <end position="173"/>
    </location>
</feature>
<gene>
    <name evidence="2" type="ORF">COEREDRAFT_8778</name>
</gene>
<dbReference type="AlphaFoldDB" id="A0A2G5BAS6"/>
<dbReference type="EMBL" id="KZ303502">
    <property type="protein sequence ID" value="PIA16118.1"/>
    <property type="molecule type" value="Genomic_DNA"/>
</dbReference>
<dbReference type="OrthoDB" id="10561775at2759"/>
<name>A0A2G5BAS6_COERN</name>
<evidence type="ECO:0000313" key="3">
    <source>
        <dbReference type="Proteomes" id="UP000242474"/>
    </source>
</evidence>
<feature type="compositionally biased region" description="Polar residues" evidence="1">
    <location>
        <begin position="193"/>
        <end position="202"/>
    </location>
</feature>
<accession>A0A2G5BAS6</accession>
<sequence length="202" mass="22251">MRVFVPTLATITETVCVAKSNTDSWAEAQRGPLVLFENEMPPEGPEFADITLEYIQECRGHLEKAAETVCVAKPNTDSWAEAQRGPLVLFENEMPPEGPEFADITMQYIQECRNYCCNSTPLVSLSLSAASYPGESRSSSRLGRKSDTSLRRPSKRVVTGKVVSTQKPSSRTLPPSAMVTKEMVEPIKAPSLKQGQQEKLSL</sequence>
<evidence type="ECO:0000256" key="1">
    <source>
        <dbReference type="SAM" id="MobiDB-lite"/>
    </source>
</evidence>
<dbReference type="Proteomes" id="UP000242474">
    <property type="component" value="Unassembled WGS sequence"/>
</dbReference>
<protein>
    <submittedName>
        <fullName evidence="2">Uncharacterized protein</fullName>
    </submittedName>
</protein>
<keyword evidence="3" id="KW-1185">Reference proteome</keyword>
<evidence type="ECO:0000313" key="2">
    <source>
        <dbReference type="EMBL" id="PIA16118.1"/>
    </source>
</evidence>